<dbReference type="InterPro" id="IPR013249">
    <property type="entry name" value="RNA_pol_sigma70_r4_t2"/>
</dbReference>
<dbReference type="GO" id="GO:0003677">
    <property type="term" value="F:DNA binding"/>
    <property type="evidence" value="ECO:0007669"/>
    <property type="project" value="InterPro"/>
</dbReference>
<reference evidence="7 8" key="1">
    <citation type="submission" date="2019-08" db="EMBL/GenBank/DDBJ databases">
        <title>Whole genome sequencing of chitin degrading bacteria Chitinophaga pinensis YS16.</title>
        <authorList>
            <person name="Singh R.P."/>
            <person name="Manchanda G."/>
            <person name="Maurya I.K."/>
            <person name="Joshi N.K."/>
            <person name="Srivastava A.K."/>
        </authorList>
    </citation>
    <scope>NUCLEOTIDE SEQUENCE [LARGE SCALE GENOMIC DNA]</scope>
    <source>
        <strain evidence="7 8">YS-16</strain>
    </source>
</reference>
<dbReference type="InterPro" id="IPR014284">
    <property type="entry name" value="RNA_pol_sigma-70_dom"/>
</dbReference>
<dbReference type="Proteomes" id="UP000318815">
    <property type="component" value="Unassembled WGS sequence"/>
</dbReference>
<dbReference type="GO" id="GO:0016987">
    <property type="term" value="F:sigma factor activity"/>
    <property type="evidence" value="ECO:0007669"/>
    <property type="project" value="UniProtKB-KW"/>
</dbReference>
<evidence type="ECO:0000256" key="4">
    <source>
        <dbReference type="ARBA" id="ARBA00023163"/>
    </source>
</evidence>
<dbReference type="InterPro" id="IPR036388">
    <property type="entry name" value="WH-like_DNA-bd_sf"/>
</dbReference>
<accession>A0A5C6LXN8</accession>
<dbReference type="AlphaFoldDB" id="A0A5C6LXN8"/>
<protein>
    <submittedName>
        <fullName evidence="7">Sigma-70 family RNA polymerase sigma factor</fullName>
    </submittedName>
</protein>
<gene>
    <name evidence="7" type="ORF">FEF09_12225</name>
</gene>
<dbReference type="SUPFAM" id="SSF88946">
    <property type="entry name" value="Sigma2 domain of RNA polymerase sigma factors"/>
    <property type="match status" value="1"/>
</dbReference>
<dbReference type="InterPro" id="IPR013325">
    <property type="entry name" value="RNA_pol_sigma_r2"/>
</dbReference>
<dbReference type="SUPFAM" id="SSF88659">
    <property type="entry name" value="Sigma3 and sigma4 domains of RNA polymerase sigma factors"/>
    <property type="match status" value="1"/>
</dbReference>
<dbReference type="InterPro" id="IPR007627">
    <property type="entry name" value="RNA_pol_sigma70_r2"/>
</dbReference>
<organism evidence="7 8">
    <name type="scientific">Chitinophaga pinensis</name>
    <dbReference type="NCBI Taxonomy" id="79329"/>
    <lineage>
        <taxon>Bacteria</taxon>
        <taxon>Pseudomonadati</taxon>
        <taxon>Bacteroidota</taxon>
        <taxon>Chitinophagia</taxon>
        <taxon>Chitinophagales</taxon>
        <taxon>Chitinophagaceae</taxon>
        <taxon>Chitinophaga</taxon>
    </lineage>
</organism>
<dbReference type="InterPro" id="IPR013324">
    <property type="entry name" value="RNA_pol_sigma_r3/r4-like"/>
</dbReference>
<dbReference type="PANTHER" id="PTHR43133">
    <property type="entry name" value="RNA POLYMERASE ECF-TYPE SIGMA FACTO"/>
    <property type="match status" value="1"/>
</dbReference>
<sequence length="221" mass="25979">MLIFIRQEERINQNSSMKAVKTTITASPTVSPQEEVWNQFRQGSRDAFALIYQEHADHLYHYGCHFCGDVELVRDAMQELFHDLWQTREHLADQIQNIRYYLLSSLRRRLLRTLEKNRRLLSTAADLAGDFELIPSKEHLIIQDERQQEQLKQLYAALNALPRRQREAIYLRFFHELSYQEIAGMMSMKVDSVYNIISKAIGMLKKMLPPAVLVLLLYPGR</sequence>
<evidence type="ECO:0000259" key="5">
    <source>
        <dbReference type="Pfam" id="PF04542"/>
    </source>
</evidence>
<dbReference type="CDD" id="cd06171">
    <property type="entry name" value="Sigma70_r4"/>
    <property type="match status" value="1"/>
</dbReference>
<dbReference type="GO" id="GO:0006352">
    <property type="term" value="P:DNA-templated transcription initiation"/>
    <property type="evidence" value="ECO:0007669"/>
    <property type="project" value="InterPro"/>
</dbReference>
<keyword evidence="2" id="KW-0805">Transcription regulation</keyword>
<dbReference type="Pfam" id="PF08281">
    <property type="entry name" value="Sigma70_r4_2"/>
    <property type="match status" value="1"/>
</dbReference>
<dbReference type="Gene3D" id="1.10.10.10">
    <property type="entry name" value="Winged helix-like DNA-binding domain superfamily/Winged helix DNA-binding domain"/>
    <property type="match status" value="1"/>
</dbReference>
<evidence type="ECO:0000313" key="8">
    <source>
        <dbReference type="Proteomes" id="UP000318815"/>
    </source>
</evidence>
<dbReference type="Pfam" id="PF04542">
    <property type="entry name" value="Sigma70_r2"/>
    <property type="match status" value="1"/>
</dbReference>
<dbReference type="InterPro" id="IPR039425">
    <property type="entry name" value="RNA_pol_sigma-70-like"/>
</dbReference>
<evidence type="ECO:0000259" key="6">
    <source>
        <dbReference type="Pfam" id="PF08281"/>
    </source>
</evidence>
<feature type="domain" description="RNA polymerase sigma-70 region 2" evidence="5">
    <location>
        <begin position="51"/>
        <end position="119"/>
    </location>
</feature>
<proteinExistence type="inferred from homology"/>
<evidence type="ECO:0000256" key="1">
    <source>
        <dbReference type="ARBA" id="ARBA00010641"/>
    </source>
</evidence>
<comment type="similarity">
    <text evidence="1">Belongs to the sigma-70 factor family. ECF subfamily.</text>
</comment>
<comment type="caution">
    <text evidence="7">The sequence shown here is derived from an EMBL/GenBank/DDBJ whole genome shotgun (WGS) entry which is preliminary data.</text>
</comment>
<keyword evidence="8" id="KW-1185">Reference proteome</keyword>
<dbReference type="PANTHER" id="PTHR43133:SF46">
    <property type="entry name" value="RNA POLYMERASE SIGMA-70 FACTOR ECF SUBFAMILY"/>
    <property type="match status" value="1"/>
</dbReference>
<evidence type="ECO:0000256" key="2">
    <source>
        <dbReference type="ARBA" id="ARBA00023015"/>
    </source>
</evidence>
<dbReference type="NCBIfam" id="TIGR02937">
    <property type="entry name" value="sigma70-ECF"/>
    <property type="match status" value="1"/>
</dbReference>
<keyword evidence="4" id="KW-0804">Transcription</keyword>
<evidence type="ECO:0000313" key="7">
    <source>
        <dbReference type="EMBL" id="TWW00106.1"/>
    </source>
</evidence>
<dbReference type="Gene3D" id="1.10.1740.10">
    <property type="match status" value="1"/>
</dbReference>
<evidence type="ECO:0000256" key="3">
    <source>
        <dbReference type="ARBA" id="ARBA00023082"/>
    </source>
</evidence>
<feature type="domain" description="RNA polymerase sigma factor 70 region 4 type 2" evidence="6">
    <location>
        <begin position="152"/>
        <end position="200"/>
    </location>
</feature>
<name>A0A5C6LXN8_9BACT</name>
<dbReference type="EMBL" id="VOHS01000010">
    <property type="protein sequence ID" value="TWW00106.1"/>
    <property type="molecule type" value="Genomic_DNA"/>
</dbReference>
<keyword evidence="3" id="KW-0731">Sigma factor</keyword>
<dbReference type="OrthoDB" id="9150024at2"/>